<dbReference type="Proteomes" id="UP000655751">
    <property type="component" value="Unassembled WGS sequence"/>
</dbReference>
<dbReference type="AlphaFoldDB" id="A0A931IAP3"/>
<keyword evidence="2" id="KW-1185">Reference proteome</keyword>
<evidence type="ECO:0000313" key="1">
    <source>
        <dbReference type="EMBL" id="MBH0776998.1"/>
    </source>
</evidence>
<proteinExistence type="predicted"/>
<protein>
    <recommendedName>
        <fullName evidence="3">SMI1/KNR4 family protein</fullName>
    </recommendedName>
</protein>
<name>A0A931IAP3_9NOCA</name>
<dbReference type="EMBL" id="JADMLG010000004">
    <property type="protein sequence ID" value="MBH0776998.1"/>
    <property type="molecule type" value="Genomic_DNA"/>
</dbReference>
<dbReference type="RefSeq" id="WP_196149338.1">
    <property type="nucleotide sequence ID" value="NZ_JADMLG010000004.1"/>
</dbReference>
<reference evidence="1" key="1">
    <citation type="submission" date="2020-11" db="EMBL/GenBank/DDBJ databases">
        <title>Nocardia NEAU-351.nov., a novel actinomycete isolated from the cow dung.</title>
        <authorList>
            <person name="Zhang X."/>
        </authorList>
    </citation>
    <scope>NUCLEOTIDE SEQUENCE</scope>
    <source>
        <strain evidence="1">NEAU-351</strain>
    </source>
</reference>
<evidence type="ECO:0000313" key="2">
    <source>
        <dbReference type="Proteomes" id="UP000655751"/>
    </source>
</evidence>
<organism evidence="1 2">
    <name type="scientific">Nocardia bovistercoris</name>
    <dbReference type="NCBI Taxonomy" id="2785916"/>
    <lineage>
        <taxon>Bacteria</taxon>
        <taxon>Bacillati</taxon>
        <taxon>Actinomycetota</taxon>
        <taxon>Actinomycetes</taxon>
        <taxon>Mycobacteriales</taxon>
        <taxon>Nocardiaceae</taxon>
        <taxon>Nocardia</taxon>
    </lineage>
</organism>
<evidence type="ECO:0008006" key="3">
    <source>
        <dbReference type="Google" id="ProtNLM"/>
    </source>
</evidence>
<accession>A0A931IAP3</accession>
<gene>
    <name evidence="1" type="ORF">IT779_11950</name>
</gene>
<comment type="caution">
    <text evidence="1">The sequence shown here is derived from an EMBL/GenBank/DDBJ whole genome shotgun (WGS) entry which is preliminary data.</text>
</comment>
<sequence>MPGDYGDEAASSEIRSIFRELIAFGMDSSLVCGVGDADIDAMARSQNVSEIPASLREVYRLIGCRADKFNIIGSFSVAGLDDAAKRIALESVEEIPAGDSPLKDPGNLFVAVSYQGEWSIVVDGADLSHPNPPMWGVSESGMIVAYESVTSFFRGCAVEIKNSVDRQQSRTRNF</sequence>